<proteinExistence type="inferred from homology"/>
<evidence type="ECO:0000313" key="14">
    <source>
        <dbReference type="EnsemblMetazoa" id="CJA11496.1"/>
    </source>
</evidence>
<comment type="similarity">
    <text evidence="11">Belongs to the Integrator subunit 13 family.</text>
</comment>
<name>A0A8R1HXN1_CAEJA</name>
<keyword evidence="4" id="KW-0963">Cytoplasm</keyword>
<evidence type="ECO:0000256" key="4">
    <source>
        <dbReference type="ARBA" id="ARBA00022490"/>
    </source>
</evidence>
<evidence type="ECO:0000313" key="15">
    <source>
        <dbReference type="Proteomes" id="UP000005237"/>
    </source>
</evidence>
<evidence type="ECO:0000256" key="6">
    <source>
        <dbReference type="ARBA" id="ARBA00022776"/>
    </source>
</evidence>
<dbReference type="AlphaFoldDB" id="A0A8R1HXN1"/>
<accession>A0A8R1HXN1</accession>
<feature type="compositionally biased region" description="Basic and acidic residues" evidence="13">
    <location>
        <begin position="746"/>
        <end position="755"/>
    </location>
</feature>
<dbReference type="Proteomes" id="UP000005237">
    <property type="component" value="Unassembled WGS sequence"/>
</dbReference>
<keyword evidence="8" id="KW-0131">Cell cycle</keyword>
<evidence type="ECO:0000256" key="9">
    <source>
        <dbReference type="ARBA" id="ARBA00030658"/>
    </source>
</evidence>
<dbReference type="Pfam" id="PF10221">
    <property type="entry name" value="Mat89Bb"/>
    <property type="match status" value="1"/>
</dbReference>
<dbReference type="GO" id="GO:0032039">
    <property type="term" value="C:integrator complex"/>
    <property type="evidence" value="ECO:0007669"/>
    <property type="project" value="TreeGrafter"/>
</dbReference>
<keyword evidence="7" id="KW-0539">Nucleus</keyword>
<dbReference type="GO" id="GO:0048471">
    <property type="term" value="C:perinuclear region of cytoplasm"/>
    <property type="evidence" value="ECO:0007669"/>
    <property type="project" value="UniProtKB-SubCell"/>
</dbReference>
<feature type="region of interest" description="Disordered" evidence="13">
    <location>
        <begin position="656"/>
        <end position="683"/>
    </location>
</feature>
<evidence type="ECO:0000256" key="10">
    <source>
        <dbReference type="ARBA" id="ARBA00032585"/>
    </source>
</evidence>
<protein>
    <recommendedName>
        <fullName evidence="3">Protein asunder</fullName>
    </recommendedName>
    <alternativeName>
        <fullName evidence="10">Cell cycle regulator Mat89Bb</fullName>
    </alternativeName>
    <alternativeName>
        <fullName evidence="9">Set apart in position or space protein</fullName>
    </alternativeName>
</protein>
<organism evidence="14 15">
    <name type="scientific">Caenorhabditis japonica</name>
    <dbReference type="NCBI Taxonomy" id="281687"/>
    <lineage>
        <taxon>Eukaryota</taxon>
        <taxon>Metazoa</taxon>
        <taxon>Ecdysozoa</taxon>
        <taxon>Nematoda</taxon>
        <taxon>Chromadorea</taxon>
        <taxon>Rhabditida</taxon>
        <taxon>Rhabditina</taxon>
        <taxon>Rhabditomorpha</taxon>
        <taxon>Rhabditoidea</taxon>
        <taxon>Rhabditidae</taxon>
        <taxon>Peloderinae</taxon>
        <taxon>Caenorhabditis</taxon>
    </lineage>
</organism>
<dbReference type="PANTHER" id="PTHR12955">
    <property type="entry name" value="SARCOMA ANTIGEN NY-SAR-95-RELATED"/>
    <property type="match status" value="1"/>
</dbReference>
<evidence type="ECO:0000256" key="12">
    <source>
        <dbReference type="ARBA" id="ARBA00065185"/>
    </source>
</evidence>
<evidence type="ECO:0000256" key="2">
    <source>
        <dbReference type="ARBA" id="ARBA00004556"/>
    </source>
</evidence>
<evidence type="ECO:0000256" key="13">
    <source>
        <dbReference type="SAM" id="MobiDB-lite"/>
    </source>
</evidence>
<evidence type="ECO:0000256" key="11">
    <source>
        <dbReference type="ARBA" id="ARBA00061603"/>
    </source>
</evidence>
<dbReference type="GO" id="GO:0007346">
    <property type="term" value="P:regulation of mitotic cell cycle"/>
    <property type="evidence" value="ECO:0007669"/>
    <property type="project" value="TreeGrafter"/>
</dbReference>
<evidence type="ECO:0000256" key="5">
    <source>
        <dbReference type="ARBA" id="ARBA00022618"/>
    </source>
</evidence>
<keyword evidence="6" id="KW-0498">Mitosis</keyword>
<dbReference type="OMA" id="NCTAMHR"/>
<evidence type="ECO:0000256" key="8">
    <source>
        <dbReference type="ARBA" id="ARBA00023306"/>
    </source>
</evidence>
<dbReference type="EnsemblMetazoa" id="CJA11496.1">
    <property type="protein sequence ID" value="CJA11496.1"/>
    <property type="gene ID" value="WBGene00130700"/>
</dbReference>
<dbReference type="PANTHER" id="PTHR12955:SF1">
    <property type="entry name" value="INTEGRATOR COMPLEX SUBUNIT 13"/>
    <property type="match status" value="1"/>
</dbReference>
<comment type="subcellular location">
    <subcellularLocation>
        <location evidence="2">Cytoplasm</location>
        <location evidence="2">Perinuclear region</location>
    </subcellularLocation>
    <subcellularLocation>
        <location evidence="1">Nucleus</location>
    </subcellularLocation>
</comment>
<keyword evidence="5" id="KW-0132">Cell division</keyword>
<reference evidence="14" key="2">
    <citation type="submission" date="2022-06" db="UniProtKB">
        <authorList>
            <consortium name="EnsemblMetazoa"/>
        </authorList>
    </citation>
    <scope>IDENTIFICATION</scope>
    <source>
        <strain evidence="14">DF5081</strain>
    </source>
</reference>
<evidence type="ECO:0000256" key="3">
    <source>
        <dbReference type="ARBA" id="ARBA00020501"/>
    </source>
</evidence>
<feature type="compositionally biased region" description="Basic and acidic residues" evidence="13">
    <location>
        <begin position="662"/>
        <end position="683"/>
    </location>
</feature>
<feature type="region of interest" description="Disordered" evidence="13">
    <location>
        <begin position="723"/>
        <end position="769"/>
    </location>
</feature>
<keyword evidence="15" id="KW-1185">Reference proteome</keyword>
<sequence>MELRDMKTVFMLDRSAKFVDKCNEKFDITVREGPKQKKLFADKTIWTWCLEGVFEMHRILTDVYPRSGVQMRFAVADFMGKMLDTEWKDSFLTREELAKLIEAVTRPSATNTDITPIGGLTMAIEALAVETPKQKEFNYEAKYNEEKRTALNSEVMRVDRELKSLEPLPEIENNGNLVIYTRLNTEEDMIKLQQEVVTLITSRNKIANSPSNKTFCPITSLRLFIVNFYATGEKCSVKTHALEEHPHLPLLKIWVISRKATDMQDAIHSLLVDAFDLASTTVTKIPMKEDNRGSSNYDVELFHPSRVHGMLKEQKLIATTSKNANADSGVTYDTMRLAWTTAPKTKWSLFPHHGDSVPCTTVQAYSRPSACLTQFVRDGRCVMLDLERTTTLGMNMPDKLVSHLLIANRGRIFIQEIDFMQKGYADEKFIGELFEPDFVPYPEEKINLAQLKHMYSQMELKLIAKNRLNDDLTLDEQEKWNGLKHANIEKRFIQISRNIPMKAKDTFIFNDAVRSHLEPLITTITQTTLTEADFEKCRVFIMKLLQMRTGREFIISANTKIDECLVTNLEDPDEQMRVALVELAKHLMKYVKFSEMHEKVYKTFMVTLDVDKLLAVDVEDPDAADKKFVTFPFFGRLEVEKSEPKSSLERFLKRRWGNSSEEESKSNKEVEKPTRKNVETHPKEKPLIFAKEIKIDIFANICEMIERKEAKIRRDFVGREEHGNKAPLYPQLVEQRPASPSSGPTDRTDRIRNADRGGSGTPPPGRRPF</sequence>
<dbReference type="GO" id="GO:0051301">
    <property type="term" value="P:cell division"/>
    <property type="evidence" value="ECO:0007669"/>
    <property type="project" value="UniProtKB-KW"/>
</dbReference>
<reference evidence="15" key="1">
    <citation type="submission" date="2010-08" db="EMBL/GenBank/DDBJ databases">
        <authorList>
            <consortium name="Caenorhabditis japonica Sequencing Consortium"/>
            <person name="Wilson R.K."/>
        </authorList>
    </citation>
    <scope>NUCLEOTIDE SEQUENCE [LARGE SCALE GENOMIC DNA]</scope>
    <source>
        <strain evidence="15">DF5081</strain>
    </source>
</reference>
<dbReference type="InterPro" id="IPR019355">
    <property type="entry name" value="Cell_cycle_regulator_Mat89Bb"/>
</dbReference>
<evidence type="ECO:0000256" key="1">
    <source>
        <dbReference type="ARBA" id="ARBA00004123"/>
    </source>
</evidence>
<dbReference type="GO" id="GO:0051642">
    <property type="term" value="P:centrosome localization"/>
    <property type="evidence" value="ECO:0007669"/>
    <property type="project" value="TreeGrafter"/>
</dbReference>
<evidence type="ECO:0000256" key="7">
    <source>
        <dbReference type="ARBA" id="ARBA00023242"/>
    </source>
</evidence>
<comment type="subunit">
    <text evidence="12">Belongs to the multiprotein complex Integrator, at least composed of IntS1, IntS2, IntS3, IntS4, omd/IntS5, IntS6, defl/IntS7, IntS8, IntS9, IntS10, IntS11, IntS12, asun/IntS13, IntS14 and IntS15. The core complex associates with protein phosphatase 2A subunits mts/PP2A and Pp2A-29B, to form the Integrator-PP2A (INTAC) complex.</text>
</comment>